<dbReference type="EC" id="2.7.1.176" evidence="2"/>
<evidence type="ECO:0000313" key="9">
    <source>
        <dbReference type="Proteomes" id="UP000267368"/>
    </source>
</evidence>
<gene>
    <name evidence="8" type="ORF">DMP07_06225</name>
</gene>
<evidence type="ECO:0000259" key="7">
    <source>
        <dbReference type="Pfam" id="PF06414"/>
    </source>
</evidence>
<evidence type="ECO:0000256" key="5">
    <source>
        <dbReference type="ARBA" id="ARBA00032897"/>
    </source>
</evidence>
<dbReference type="InterPro" id="IPR010488">
    <property type="entry name" value="Zeta_toxin_domain"/>
</dbReference>
<dbReference type="PANTHER" id="PTHR39206:SF1">
    <property type="entry name" value="SLL8004 PROTEIN"/>
    <property type="match status" value="1"/>
</dbReference>
<comment type="caution">
    <text evidence="8">The sequence shown here is derived from an EMBL/GenBank/DDBJ whole genome shotgun (WGS) entry which is preliminary data.</text>
</comment>
<dbReference type="InterPro" id="IPR027417">
    <property type="entry name" value="P-loop_NTPase"/>
</dbReference>
<keyword evidence="9" id="KW-1185">Reference proteome</keyword>
<dbReference type="Proteomes" id="UP000267368">
    <property type="component" value="Unassembled WGS sequence"/>
</dbReference>
<dbReference type="SUPFAM" id="SSF52540">
    <property type="entry name" value="P-loop containing nucleoside triphosphate hydrolases"/>
    <property type="match status" value="1"/>
</dbReference>
<dbReference type="GO" id="GO:0005524">
    <property type="term" value="F:ATP binding"/>
    <property type="evidence" value="ECO:0007669"/>
    <property type="project" value="UniProtKB-KW"/>
</dbReference>
<comment type="similarity">
    <text evidence="1">Belongs to the zeta toxin family.</text>
</comment>
<dbReference type="OrthoDB" id="9791543at2"/>
<dbReference type="RefSeq" id="WP_123198293.1">
    <property type="nucleotide sequence ID" value="NZ_QICB01000004.1"/>
</dbReference>
<dbReference type="Gene3D" id="3.40.50.300">
    <property type="entry name" value="P-loop containing nucleotide triphosphate hydrolases"/>
    <property type="match status" value="1"/>
</dbReference>
<proteinExistence type="inferred from homology"/>
<evidence type="ECO:0000256" key="2">
    <source>
        <dbReference type="ARBA" id="ARBA00011963"/>
    </source>
</evidence>
<organism evidence="8 9">
    <name type="scientific">Slackia faecicanis</name>
    <dbReference type="NCBI Taxonomy" id="255723"/>
    <lineage>
        <taxon>Bacteria</taxon>
        <taxon>Bacillati</taxon>
        <taxon>Actinomycetota</taxon>
        <taxon>Coriobacteriia</taxon>
        <taxon>Eggerthellales</taxon>
        <taxon>Eggerthellaceae</taxon>
        <taxon>Slackia</taxon>
    </lineage>
</organism>
<dbReference type="PANTHER" id="PTHR39206">
    <property type="entry name" value="SLL8004 PROTEIN"/>
    <property type="match status" value="1"/>
</dbReference>
<sequence>MNALTSIRGSRESASSDRPQYVVFAGVNGAGKSTLYRSKLWRRSNSDNGLARINPDEILKESGADPSSFKAQVEAGKKALALVEKHLEKRQSFNQETTLTGRTALARLKRAHESGYEIRLYYVGVDSPETAVARVHHRANMGGHFIDDEDVRRRFDGSLSNFAQCLDFCDEVRVYDNTEELTRIAAWRNGTLCWWSGRKAATSWLARAMKSENWRQAE</sequence>
<dbReference type="AlphaFoldDB" id="A0A3N0AEC6"/>
<keyword evidence="4" id="KW-0067">ATP-binding</keyword>
<dbReference type="EMBL" id="QICB01000004">
    <property type="protein sequence ID" value="RNL19571.1"/>
    <property type="molecule type" value="Genomic_DNA"/>
</dbReference>
<reference evidence="9" key="1">
    <citation type="submission" date="2018-05" db="EMBL/GenBank/DDBJ databases">
        <title>Genome Sequencing of selected type strains of the family Eggerthellaceae.</title>
        <authorList>
            <person name="Danylec N."/>
            <person name="Stoll D.A."/>
            <person name="Doetsch A."/>
            <person name="Huch M."/>
        </authorList>
    </citation>
    <scope>NUCLEOTIDE SEQUENCE [LARGE SCALE GENOMIC DNA]</scope>
    <source>
        <strain evidence="9">DSM 17537</strain>
    </source>
</reference>
<evidence type="ECO:0000256" key="1">
    <source>
        <dbReference type="ARBA" id="ARBA00009104"/>
    </source>
</evidence>
<accession>A0A3N0AEC6</accession>
<evidence type="ECO:0000256" key="6">
    <source>
        <dbReference type="ARBA" id="ARBA00048178"/>
    </source>
</evidence>
<protein>
    <recommendedName>
        <fullName evidence="5">UDP-N-acetylglucosamine kinase</fullName>
        <ecNumber evidence="2">2.7.1.176</ecNumber>
    </recommendedName>
    <alternativeName>
        <fullName evidence="5">UDP-N-acetylglucosamine kinase</fullName>
    </alternativeName>
</protein>
<evidence type="ECO:0000313" key="8">
    <source>
        <dbReference type="EMBL" id="RNL19571.1"/>
    </source>
</evidence>
<feature type="domain" description="Zeta toxin" evidence="7">
    <location>
        <begin position="13"/>
        <end position="179"/>
    </location>
</feature>
<evidence type="ECO:0000256" key="3">
    <source>
        <dbReference type="ARBA" id="ARBA00022741"/>
    </source>
</evidence>
<dbReference type="GO" id="GO:0016301">
    <property type="term" value="F:kinase activity"/>
    <property type="evidence" value="ECO:0007669"/>
    <property type="project" value="InterPro"/>
</dbReference>
<dbReference type="Pfam" id="PF06414">
    <property type="entry name" value="Zeta_toxin"/>
    <property type="match status" value="1"/>
</dbReference>
<evidence type="ECO:0000256" key="4">
    <source>
        <dbReference type="ARBA" id="ARBA00022840"/>
    </source>
</evidence>
<keyword evidence="3" id="KW-0547">Nucleotide-binding</keyword>
<comment type="catalytic activity">
    <reaction evidence="6">
        <text>UDP-N-acetyl-alpha-D-glucosamine + ATP = UDP-N-acetyl-alpha-D-glucosamine 3'-phosphate + ADP + H(+)</text>
        <dbReference type="Rhea" id="RHEA:32671"/>
        <dbReference type="ChEBI" id="CHEBI:15378"/>
        <dbReference type="ChEBI" id="CHEBI:30616"/>
        <dbReference type="ChEBI" id="CHEBI:57705"/>
        <dbReference type="ChEBI" id="CHEBI:64353"/>
        <dbReference type="ChEBI" id="CHEBI:456216"/>
        <dbReference type="EC" id="2.7.1.176"/>
    </reaction>
</comment>
<name>A0A3N0AEC6_9ACTN</name>